<reference evidence="1 2" key="1">
    <citation type="submission" date="2015-11" db="EMBL/GenBank/DDBJ databases">
        <authorList>
            <person name="Zhang Y."/>
            <person name="Guo Z."/>
        </authorList>
    </citation>
    <scope>NUCLEOTIDE SEQUENCE [LARGE SCALE GENOMIC DNA]</scope>
    <source>
        <strain evidence="1 2">KCTC 12086</strain>
    </source>
</reference>
<proteinExistence type="predicted"/>
<evidence type="ECO:0000313" key="1">
    <source>
        <dbReference type="EMBL" id="ALO42323.1"/>
    </source>
</evidence>
<evidence type="ECO:0008006" key="3">
    <source>
        <dbReference type="Google" id="ProtNLM"/>
    </source>
</evidence>
<dbReference type="KEGG" id="pphe:PP2015_1822"/>
<accession>A0A0S2K2P5</accession>
<name>A0A0S2K2P5_9GAMM</name>
<protein>
    <recommendedName>
        <fullName evidence="3">DUF2971 domain-containing protein</fullName>
    </recommendedName>
</protein>
<keyword evidence="2" id="KW-1185">Reference proteome</keyword>
<dbReference type="OrthoDB" id="4119964at2"/>
<dbReference type="AlphaFoldDB" id="A0A0S2K2P5"/>
<dbReference type="PATRIC" id="fig|161398.10.peg.1848"/>
<gene>
    <name evidence="1" type="ORF">PP2015_1822</name>
</gene>
<dbReference type="Proteomes" id="UP000061457">
    <property type="component" value="Chromosome I"/>
</dbReference>
<organism evidence="1 2">
    <name type="scientific">Pseudoalteromonas phenolica</name>
    <dbReference type="NCBI Taxonomy" id="161398"/>
    <lineage>
        <taxon>Bacteria</taxon>
        <taxon>Pseudomonadati</taxon>
        <taxon>Pseudomonadota</taxon>
        <taxon>Gammaproteobacteria</taxon>
        <taxon>Alteromonadales</taxon>
        <taxon>Pseudoalteromonadaceae</taxon>
        <taxon>Pseudoalteromonas</taxon>
    </lineage>
</organism>
<dbReference type="EMBL" id="CP013187">
    <property type="protein sequence ID" value="ALO42323.1"/>
    <property type="molecule type" value="Genomic_DNA"/>
</dbReference>
<sequence>MDYKNLYKFRVMDTNSLACLANCHLWFSKLDDLNDPFEGVYDVDTLVENMKPKDLYDLARKIQCMQRPNENVEQRTESLIKMFLDKGQRDFEYAHKQFVKKHVHKRMTEMRKNSGVLSLSSDIPTENHSFDILNSNVANLHMWSLYSDGLRGFALHFDGEELARSIKELNDSKFAFNPVNYDIRTATPHLSIDKSEIIDSSSLFKALNTKHEIFSNEVEYRVLSNSFGLKKYSPESLKHVFIGEKMPADQVELLKMIVNSKYKDTRILKVTTIKNSFHIELKELD</sequence>
<dbReference type="Pfam" id="PF11185">
    <property type="entry name" value="DUF2971"/>
    <property type="match status" value="1"/>
</dbReference>
<evidence type="ECO:0000313" key="2">
    <source>
        <dbReference type="Proteomes" id="UP000061457"/>
    </source>
</evidence>
<dbReference type="InterPro" id="IPR021352">
    <property type="entry name" value="DUF2971"/>
</dbReference>